<accession>A0A430FJV8</accession>
<dbReference type="RefSeq" id="WP_125968962.1">
    <property type="nucleotide sequence ID" value="NZ_QXGK01000020.1"/>
</dbReference>
<dbReference type="EMBL" id="QXGK01000020">
    <property type="protein sequence ID" value="RSX53041.1"/>
    <property type="molecule type" value="Genomic_DNA"/>
</dbReference>
<name>A0A430FJV8_9BIFI</name>
<dbReference type="AlphaFoldDB" id="A0A430FJV8"/>
<feature type="region of interest" description="Disordered" evidence="1">
    <location>
        <begin position="1"/>
        <end position="28"/>
    </location>
</feature>
<evidence type="ECO:0000313" key="4">
    <source>
        <dbReference type="Proteomes" id="UP000287470"/>
    </source>
</evidence>
<keyword evidence="2" id="KW-0472">Membrane</keyword>
<dbReference type="Proteomes" id="UP000287470">
    <property type="component" value="Unassembled WGS sequence"/>
</dbReference>
<keyword evidence="2" id="KW-0812">Transmembrane</keyword>
<protein>
    <submittedName>
        <fullName evidence="3">Holin</fullName>
    </submittedName>
</protein>
<dbReference type="InterPro" id="IPR031612">
    <property type="entry name" value="Phage_holin_Dp1"/>
</dbReference>
<comment type="caution">
    <text evidence="3">The sequence shown here is derived from an EMBL/GenBank/DDBJ whole genome shotgun (WGS) entry which is preliminary data.</text>
</comment>
<dbReference type="OrthoDB" id="3237235at2"/>
<evidence type="ECO:0000256" key="2">
    <source>
        <dbReference type="SAM" id="Phobius"/>
    </source>
</evidence>
<organism evidence="3 4">
    <name type="scientific">Bifidobacterium samirii</name>
    <dbReference type="NCBI Taxonomy" id="2306974"/>
    <lineage>
        <taxon>Bacteria</taxon>
        <taxon>Bacillati</taxon>
        <taxon>Actinomycetota</taxon>
        <taxon>Actinomycetes</taxon>
        <taxon>Bifidobacteriales</taxon>
        <taxon>Bifidobacteriaceae</taxon>
        <taxon>Bifidobacterium</taxon>
    </lineage>
</organism>
<sequence>MTDEQELSAIARGLAGDAPTPDIPAAETTTQDVPDWLIPDKLYDVLKWCGLVLLPALGVLVQTLGPVWGWSWADAAATTLDAIGLAVGVVIGASALNARRSTK</sequence>
<reference evidence="3 4" key="1">
    <citation type="submission" date="2018-09" db="EMBL/GenBank/DDBJ databases">
        <title>Characterization of the phylogenetic diversity of five novel species belonging to the genus Bifidobacterium.</title>
        <authorList>
            <person name="Lugli G.A."/>
            <person name="Duranti S."/>
            <person name="Milani C."/>
        </authorList>
    </citation>
    <scope>NUCLEOTIDE SEQUENCE [LARGE SCALE GENOMIC DNA]</scope>
    <source>
        <strain evidence="3 4">2033B</strain>
    </source>
</reference>
<gene>
    <name evidence="3" type="ORF">D2E24_1712</name>
</gene>
<evidence type="ECO:0000256" key="1">
    <source>
        <dbReference type="SAM" id="MobiDB-lite"/>
    </source>
</evidence>
<proteinExistence type="predicted"/>
<feature type="transmembrane region" description="Helical" evidence="2">
    <location>
        <begin position="48"/>
        <end position="69"/>
    </location>
</feature>
<keyword evidence="4" id="KW-1185">Reference proteome</keyword>
<evidence type="ECO:0000313" key="3">
    <source>
        <dbReference type="EMBL" id="RSX53041.1"/>
    </source>
</evidence>
<feature type="transmembrane region" description="Helical" evidence="2">
    <location>
        <begin position="75"/>
        <end position="96"/>
    </location>
</feature>
<dbReference type="Pfam" id="PF16938">
    <property type="entry name" value="Phage_holin_Dp1"/>
    <property type="match status" value="1"/>
</dbReference>
<keyword evidence="2" id="KW-1133">Transmembrane helix</keyword>